<keyword evidence="3" id="KW-0808">Transferase</keyword>
<dbReference type="Proteomes" id="UP000054359">
    <property type="component" value="Unassembled WGS sequence"/>
</dbReference>
<gene>
    <name evidence="3" type="ORF">X975_25803</name>
</gene>
<dbReference type="SUPFAM" id="SSF52540">
    <property type="entry name" value="P-loop containing nucleoside triphosphate hydrolases"/>
    <property type="match status" value="1"/>
</dbReference>
<evidence type="ECO:0000256" key="1">
    <source>
        <dbReference type="ARBA" id="ARBA00022741"/>
    </source>
</evidence>
<dbReference type="OrthoDB" id="9972657at2759"/>
<dbReference type="STRING" id="407821.A0A087TZC4"/>
<keyword evidence="4" id="KW-1185">Reference proteome</keyword>
<keyword evidence="2" id="KW-0067">ATP-binding</keyword>
<protein>
    <submittedName>
        <fullName evidence="3">L-seryl-tRNA(Sec) kinase</fullName>
    </submittedName>
</protein>
<organism evidence="3 4">
    <name type="scientific">Stegodyphus mimosarum</name>
    <name type="common">African social velvet spider</name>
    <dbReference type="NCBI Taxonomy" id="407821"/>
    <lineage>
        <taxon>Eukaryota</taxon>
        <taxon>Metazoa</taxon>
        <taxon>Ecdysozoa</taxon>
        <taxon>Arthropoda</taxon>
        <taxon>Chelicerata</taxon>
        <taxon>Arachnida</taxon>
        <taxon>Araneae</taxon>
        <taxon>Araneomorphae</taxon>
        <taxon>Entelegynae</taxon>
        <taxon>Eresoidea</taxon>
        <taxon>Eresidae</taxon>
        <taxon>Stegodyphus</taxon>
    </lineage>
</organism>
<reference evidence="3 4" key="1">
    <citation type="submission" date="2013-11" db="EMBL/GenBank/DDBJ databases">
        <title>Genome sequencing of Stegodyphus mimosarum.</title>
        <authorList>
            <person name="Bechsgaard J."/>
        </authorList>
    </citation>
    <scope>NUCLEOTIDE SEQUENCE [LARGE SCALE GENOMIC DNA]</scope>
</reference>
<dbReference type="GO" id="GO:0005524">
    <property type="term" value="F:ATP binding"/>
    <property type="evidence" value="ECO:0007669"/>
    <property type="project" value="UniProtKB-KW"/>
</dbReference>
<sequence length="358" mass="41724">MTCIVLVGGGVGCGKTTFINFFQKHRNRLFSYNHEESKFSSDSVPGEPMKGTSKILTIIFDDLCSIDEQAEMMQTIKGWRNFRIDLLMAAERFICMACGSECNMAGPLTERSYKLLEKLESLNEPCSNVKDIIIFIEDNFYYRSMRYDWFQIAKRANIGFCQVFLQCALNTAIHRNRIRGYHIPEDRMKRMLTCMEYPDSGKYKWEKYSIVFDSSLSYENSPVKDVINIIKEATNNPAEIMITEDKIEAQRICSKNTIHQADKILRKLISRKILEIKENLINEDMKMAISTTVNLRQQLLNDLRQGNISIPEELIMNIQKLGIECVRNEYEQHLSKLFENAWRERTLQMDIINLKLNL</sequence>
<dbReference type="InterPro" id="IPR013641">
    <property type="entry name" value="KTI12/PSTK"/>
</dbReference>
<proteinExistence type="predicted"/>
<evidence type="ECO:0000256" key="2">
    <source>
        <dbReference type="ARBA" id="ARBA00022840"/>
    </source>
</evidence>
<dbReference type="InterPro" id="IPR027417">
    <property type="entry name" value="P-loop_NTPase"/>
</dbReference>
<dbReference type="GO" id="GO:0000049">
    <property type="term" value="F:tRNA binding"/>
    <property type="evidence" value="ECO:0007669"/>
    <property type="project" value="TreeGrafter"/>
</dbReference>
<dbReference type="EMBL" id="KK117437">
    <property type="protein sequence ID" value="KFM70463.1"/>
    <property type="molecule type" value="Genomic_DNA"/>
</dbReference>
<keyword evidence="3" id="KW-0418">Kinase</keyword>
<dbReference type="Gene3D" id="3.40.50.300">
    <property type="entry name" value="P-loop containing nucleotide triphosphate hydrolases"/>
    <property type="match status" value="1"/>
</dbReference>
<accession>A0A087TZC4</accession>
<dbReference type="PANTHER" id="PTHR20873:SF0">
    <property type="entry name" value="L-SERYL-TRNA(SEC) KINASE"/>
    <property type="match status" value="1"/>
</dbReference>
<name>A0A087TZC4_STEMI</name>
<dbReference type="GO" id="GO:0016301">
    <property type="term" value="F:kinase activity"/>
    <property type="evidence" value="ECO:0007669"/>
    <property type="project" value="UniProtKB-KW"/>
</dbReference>
<feature type="non-terminal residue" evidence="3">
    <location>
        <position position="358"/>
    </location>
</feature>
<evidence type="ECO:0000313" key="4">
    <source>
        <dbReference type="Proteomes" id="UP000054359"/>
    </source>
</evidence>
<dbReference type="PANTHER" id="PTHR20873">
    <property type="entry name" value="L-SERYL-TRNA(SEC) KINASE"/>
    <property type="match status" value="1"/>
</dbReference>
<evidence type="ECO:0000313" key="3">
    <source>
        <dbReference type="EMBL" id="KFM70463.1"/>
    </source>
</evidence>
<dbReference type="InterPro" id="IPR052648">
    <property type="entry name" value="Ser-tRNA(Sec)_kinase"/>
</dbReference>
<keyword evidence="1" id="KW-0547">Nucleotide-binding</keyword>
<dbReference type="Pfam" id="PF08433">
    <property type="entry name" value="KTI12"/>
    <property type="match status" value="1"/>
</dbReference>
<dbReference type="OMA" id="VHQADNI"/>
<dbReference type="AlphaFoldDB" id="A0A087TZC4"/>